<gene>
    <name evidence="1" type="ORF">J5837_05355</name>
</gene>
<protein>
    <submittedName>
        <fullName evidence="1">Uncharacterized protein</fullName>
    </submittedName>
</protein>
<dbReference type="AlphaFoldDB" id="A0A941AT52"/>
<dbReference type="Proteomes" id="UP000673447">
    <property type="component" value="Unassembled WGS sequence"/>
</dbReference>
<accession>A0A941AT52</accession>
<name>A0A941AT52_9GAMM</name>
<dbReference type="EMBL" id="JAGKTC010000001">
    <property type="protein sequence ID" value="MBP3983850.1"/>
    <property type="molecule type" value="Genomic_DNA"/>
</dbReference>
<comment type="caution">
    <text evidence="1">The sequence shown here is derived from an EMBL/GenBank/DDBJ whole genome shotgun (WGS) entry which is preliminary data.</text>
</comment>
<evidence type="ECO:0000313" key="2">
    <source>
        <dbReference type="Proteomes" id="UP000673447"/>
    </source>
</evidence>
<sequence length="131" mass="14539">MRRLTIPSGLRRLAAWLNSGVESPGTRMPTREEFVEHLWKEMINPLDQTSRLDNIIANCKRRPDDPFAEVGPAIERALAAGVSAEDICLIIRSTTYEAVFGTLYAIGDPGVDDNDVFGLYELMATSPSAKW</sequence>
<reference evidence="1" key="1">
    <citation type="journal article" date="2016" name="Int. J. Syst. Evol. Microbiol.">
        <title>Pseudoxanthomonas helianthi sp. nov., isolated from roots of Jerusalem artichoke (Helianthus tuberosus).</title>
        <authorList>
            <person name="Kittiwongwattana C."/>
            <person name="Thawai C."/>
        </authorList>
    </citation>
    <scope>NUCLEOTIDE SEQUENCE</scope>
    <source>
        <strain evidence="1">110414</strain>
    </source>
</reference>
<evidence type="ECO:0000313" key="1">
    <source>
        <dbReference type="EMBL" id="MBP3983850.1"/>
    </source>
</evidence>
<dbReference type="RefSeq" id="WP_210535668.1">
    <property type="nucleotide sequence ID" value="NZ_JAGKTC010000001.1"/>
</dbReference>
<reference evidence="1" key="2">
    <citation type="submission" date="2021-03" db="EMBL/GenBank/DDBJ databases">
        <authorList>
            <person name="Cao W."/>
        </authorList>
    </citation>
    <scope>NUCLEOTIDE SEQUENCE</scope>
    <source>
        <strain evidence="1">110414</strain>
    </source>
</reference>
<keyword evidence="2" id="KW-1185">Reference proteome</keyword>
<organism evidence="1 2">
    <name type="scientific">Pseudoxanthomonas helianthi</name>
    <dbReference type="NCBI Taxonomy" id="1453541"/>
    <lineage>
        <taxon>Bacteria</taxon>
        <taxon>Pseudomonadati</taxon>
        <taxon>Pseudomonadota</taxon>
        <taxon>Gammaproteobacteria</taxon>
        <taxon>Lysobacterales</taxon>
        <taxon>Lysobacteraceae</taxon>
        <taxon>Pseudoxanthomonas</taxon>
    </lineage>
</organism>
<proteinExistence type="predicted"/>